<dbReference type="EMBL" id="KJ081346">
    <property type="protein sequence ID" value="AHJ87148.1"/>
    <property type="molecule type" value="Genomic_DNA"/>
</dbReference>
<keyword evidence="2" id="KW-1185">Reference proteome</keyword>
<gene>
    <name evidence="1" type="ORF">BCP8-2_110</name>
</gene>
<proteinExistence type="predicted"/>
<organism evidence="1 2">
    <name type="scientific">Bacillus phage BCP8-2</name>
    <dbReference type="NCBI Taxonomy" id="1129192"/>
    <lineage>
        <taxon>Viruses</taxon>
        <taxon>Duplodnaviria</taxon>
        <taxon>Heunggongvirae</taxon>
        <taxon>Uroviricota</taxon>
        <taxon>Caudoviricetes</taxon>
        <taxon>Herelleviridae</taxon>
        <taxon>Bastillevirinae</taxon>
        <taxon>Caeruleovirus</taxon>
        <taxon>Caeruleovirus BCP82</taxon>
    </lineage>
</organism>
<evidence type="ECO:0000313" key="1">
    <source>
        <dbReference type="EMBL" id="AHJ87148.1"/>
    </source>
</evidence>
<dbReference type="Proteomes" id="UP000033014">
    <property type="component" value="Segment"/>
</dbReference>
<dbReference type="RefSeq" id="YP_009149671.1">
    <property type="nucleotide sequence ID" value="NC_027355.1"/>
</dbReference>
<accession>A0A0E3D9S8</accession>
<evidence type="ECO:0000313" key="2">
    <source>
        <dbReference type="Proteomes" id="UP000033014"/>
    </source>
</evidence>
<dbReference type="OrthoDB" id="26311at10239"/>
<name>A0A0E3D9S8_9CAUD</name>
<reference evidence="2" key="1">
    <citation type="submission" date="2014-01" db="EMBL/GenBank/DDBJ databases">
        <title>Genomic and Proteomic Analysis of Broad Host Range Virulent Bacillus Group Phage BCP8-2 Leading To the Creation of New Genus within Myoviruses.</title>
        <authorList>
            <person name="Bandara N."/>
            <person name="Asare P.T."/>
            <person name="Kim K.P."/>
        </authorList>
    </citation>
    <scope>NUCLEOTIDE SEQUENCE [LARGE SCALE GENOMIC DNA]</scope>
</reference>
<sequence length="38" mass="4583">MEHRLLEGTFGEDNYSDNNFKEELCKFLDVEFKINSNR</sequence>
<dbReference type="GeneID" id="24723374"/>
<dbReference type="KEGG" id="vg:24723374"/>
<protein>
    <submittedName>
        <fullName evidence="1">Uncharacterized protein</fullName>
    </submittedName>
</protein>
<reference evidence="1 2" key="2">
    <citation type="journal article" date="2015" name="Arch. Virol.">
        <title>Complete genome sequence analysis and identification of putative metallo-beta-lactamase and SpoIIIE homologs in Bacillus cereus group phage BCP8-2, a new member of the proposed Bastille-like group.</title>
        <authorList>
            <person name="Asare P.T."/>
            <person name="Bandara N."/>
            <person name="Jeong T.Y."/>
            <person name="Ryu S."/>
            <person name="Klumpp J."/>
            <person name="Kim K.P."/>
        </authorList>
    </citation>
    <scope>NUCLEOTIDE SEQUENCE [LARGE SCALE GENOMIC DNA]</scope>
    <source>
        <strain evidence="1">BCP8-2</strain>
    </source>
</reference>